<sequence>MYEPDFVKSLETTCVVNWRYINKLNLIELNYNLLKKAGKGDIWTRFKIVVHYKGQQRNFASCETCSRVLAFAGKTDCLGLRRHTCGTIPCQSKTSFRTDLTPSLPQRVKQSKTDK</sequence>
<name>A0ABV0QB32_9TELE</name>
<protein>
    <submittedName>
        <fullName evidence="1">Uncharacterized protein</fullName>
    </submittedName>
</protein>
<proteinExistence type="predicted"/>
<gene>
    <name evidence="1" type="ORF">XENOCAPTIV_022291</name>
</gene>
<comment type="caution">
    <text evidence="1">The sequence shown here is derived from an EMBL/GenBank/DDBJ whole genome shotgun (WGS) entry which is preliminary data.</text>
</comment>
<organism evidence="1 2">
    <name type="scientific">Xenoophorus captivus</name>
    <dbReference type="NCBI Taxonomy" id="1517983"/>
    <lineage>
        <taxon>Eukaryota</taxon>
        <taxon>Metazoa</taxon>
        <taxon>Chordata</taxon>
        <taxon>Craniata</taxon>
        <taxon>Vertebrata</taxon>
        <taxon>Euteleostomi</taxon>
        <taxon>Actinopterygii</taxon>
        <taxon>Neopterygii</taxon>
        <taxon>Teleostei</taxon>
        <taxon>Neoteleostei</taxon>
        <taxon>Acanthomorphata</taxon>
        <taxon>Ovalentaria</taxon>
        <taxon>Atherinomorphae</taxon>
        <taxon>Cyprinodontiformes</taxon>
        <taxon>Goodeidae</taxon>
        <taxon>Xenoophorus</taxon>
    </lineage>
</organism>
<dbReference type="Proteomes" id="UP001434883">
    <property type="component" value="Unassembled WGS sequence"/>
</dbReference>
<keyword evidence="2" id="KW-1185">Reference proteome</keyword>
<dbReference type="EMBL" id="JAHRIN010004957">
    <property type="protein sequence ID" value="MEQ2193039.1"/>
    <property type="molecule type" value="Genomic_DNA"/>
</dbReference>
<accession>A0ABV0QB32</accession>
<evidence type="ECO:0000313" key="2">
    <source>
        <dbReference type="Proteomes" id="UP001434883"/>
    </source>
</evidence>
<evidence type="ECO:0000313" key="1">
    <source>
        <dbReference type="EMBL" id="MEQ2193039.1"/>
    </source>
</evidence>
<reference evidence="1 2" key="1">
    <citation type="submission" date="2021-06" db="EMBL/GenBank/DDBJ databases">
        <authorList>
            <person name="Palmer J.M."/>
        </authorList>
    </citation>
    <scope>NUCLEOTIDE SEQUENCE [LARGE SCALE GENOMIC DNA]</scope>
    <source>
        <strain evidence="1 2">XC_2019</strain>
        <tissue evidence="1">Muscle</tissue>
    </source>
</reference>